<keyword evidence="5" id="KW-0325">Glycoprotein</keyword>
<dbReference type="SMART" id="SM00179">
    <property type="entry name" value="EGF_CA"/>
    <property type="match status" value="1"/>
</dbReference>
<evidence type="ECO:0000256" key="3">
    <source>
        <dbReference type="ARBA" id="ARBA00022737"/>
    </source>
</evidence>
<keyword evidence="8" id="KW-1133">Transmembrane helix</keyword>
<dbReference type="GO" id="GO:0005509">
    <property type="term" value="F:calcium ion binding"/>
    <property type="evidence" value="ECO:0007669"/>
    <property type="project" value="InterPro"/>
</dbReference>
<dbReference type="GO" id="GO:0016020">
    <property type="term" value="C:membrane"/>
    <property type="evidence" value="ECO:0007669"/>
    <property type="project" value="UniProtKB-SubCell"/>
</dbReference>
<dbReference type="PROSITE" id="PS50025">
    <property type="entry name" value="LAM_G_DOMAIN"/>
    <property type="match status" value="1"/>
</dbReference>
<feature type="domain" description="Laminin G" evidence="9">
    <location>
        <begin position="1"/>
        <end position="207"/>
    </location>
</feature>
<keyword evidence="8" id="KW-0472">Membrane</keyword>
<keyword evidence="1 6" id="KW-0245">EGF-like domain</keyword>
<name>A0AAW0U0D6_SCYPA</name>
<dbReference type="AlphaFoldDB" id="A0AAW0U0D6"/>
<dbReference type="SUPFAM" id="SSF49899">
    <property type="entry name" value="Concanavalin A-like lectins/glucanases"/>
    <property type="match status" value="1"/>
</dbReference>
<comment type="caution">
    <text evidence="11">The sequence shown here is derived from an EMBL/GenBank/DDBJ whole genome shotgun (WGS) entry which is preliminary data.</text>
</comment>
<evidence type="ECO:0000313" key="11">
    <source>
        <dbReference type="EMBL" id="KAK8392340.1"/>
    </source>
</evidence>
<feature type="compositionally biased region" description="Acidic residues" evidence="7">
    <location>
        <begin position="429"/>
        <end position="438"/>
    </location>
</feature>
<keyword evidence="4 6" id="KW-1015">Disulfide bond</keyword>
<keyword evidence="12" id="KW-1185">Reference proteome</keyword>
<dbReference type="InterPro" id="IPR000742">
    <property type="entry name" value="EGF"/>
</dbReference>
<organism evidence="11 12">
    <name type="scientific">Scylla paramamosain</name>
    <name type="common">Mud crab</name>
    <dbReference type="NCBI Taxonomy" id="85552"/>
    <lineage>
        <taxon>Eukaryota</taxon>
        <taxon>Metazoa</taxon>
        <taxon>Ecdysozoa</taxon>
        <taxon>Arthropoda</taxon>
        <taxon>Crustacea</taxon>
        <taxon>Multicrustacea</taxon>
        <taxon>Malacostraca</taxon>
        <taxon>Eumalacostraca</taxon>
        <taxon>Eucarida</taxon>
        <taxon>Decapoda</taxon>
        <taxon>Pleocyemata</taxon>
        <taxon>Brachyura</taxon>
        <taxon>Eubrachyura</taxon>
        <taxon>Portunoidea</taxon>
        <taxon>Portunidae</taxon>
        <taxon>Portuninae</taxon>
        <taxon>Scylla</taxon>
    </lineage>
</organism>
<keyword evidence="3" id="KW-0677">Repeat</keyword>
<dbReference type="Proteomes" id="UP001487740">
    <property type="component" value="Unassembled WGS sequence"/>
</dbReference>
<evidence type="ECO:0000256" key="7">
    <source>
        <dbReference type="SAM" id="MobiDB-lite"/>
    </source>
</evidence>
<dbReference type="Gene3D" id="2.60.120.200">
    <property type="match status" value="1"/>
</dbReference>
<evidence type="ECO:0000256" key="8">
    <source>
        <dbReference type="SAM" id="Phobius"/>
    </source>
</evidence>
<proteinExistence type="predicted"/>
<dbReference type="EMBL" id="JARAKH010000022">
    <property type="protein sequence ID" value="KAK8392340.1"/>
    <property type="molecule type" value="Genomic_DNA"/>
</dbReference>
<dbReference type="PROSITE" id="PS01186">
    <property type="entry name" value="EGF_2"/>
    <property type="match status" value="1"/>
</dbReference>
<feature type="disulfide bond" evidence="6">
    <location>
        <begin position="277"/>
        <end position="286"/>
    </location>
</feature>
<dbReference type="SUPFAM" id="SSF57196">
    <property type="entry name" value="EGF/Laminin"/>
    <property type="match status" value="2"/>
</dbReference>
<dbReference type="CDD" id="cd00054">
    <property type="entry name" value="EGF_CA"/>
    <property type="match status" value="1"/>
</dbReference>
<evidence type="ECO:0000313" key="12">
    <source>
        <dbReference type="Proteomes" id="UP001487740"/>
    </source>
</evidence>
<dbReference type="InterPro" id="IPR013320">
    <property type="entry name" value="ConA-like_dom_sf"/>
</dbReference>
<dbReference type="PANTHER" id="PTHR15036:SF85">
    <property type="entry name" value="SP2353, ISOFORM A"/>
    <property type="match status" value="1"/>
</dbReference>
<dbReference type="Gene3D" id="2.10.25.10">
    <property type="entry name" value="Laminin"/>
    <property type="match status" value="1"/>
</dbReference>
<protein>
    <recommendedName>
        <fullName evidence="13">Neural-cadherin</fullName>
    </recommendedName>
</protein>
<evidence type="ECO:0000259" key="10">
    <source>
        <dbReference type="PROSITE" id="PS50026"/>
    </source>
</evidence>
<evidence type="ECO:0000256" key="5">
    <source>
        <dbReference type="ARBA" id="ARBA00023180"/>
    </source>
</evidence>
<dbReference type="SMART" id="SM00181">
    <property type="entry name" value="EGF"/>
    <property type="match status" value="2"/>
</dbReference>
<dbReference type="Pfam" id="PF02210">
    <property type="entry name" value="Laminin_G_2"/>
    <property type="match status" value="1"/>
</dbReference>
<keyword evidence="2" id="KW-0732">Signal</keyword>
<feature type="region of interest" description="Disordered" evidence="7">
    <location>
        <begin position="399"/>
        <end position="448"/>
    </location>
</feature>
<feature type="domain" description="EGF-like" evidence="10">
    <location>
        <begin position="250"/>
        <end position="287"/>
    </location>
</feature>
<dbReference type="CDD" id="cd00110">
    <property type="entry name" value="LamG"/>
    <property type="match status" value="1"/>
</dbReference>
<dbReference type="GO" id="GO:0048513">
    <property type="term" value="P:animal organ development"/>
    <property type="evidence" value="ECO:0007669"/>
    <property type="project" value="UniProtKB-ARBA"/>
</dbReference>
<keyword evidence="8" id="KW-0812">Transmembrane</keyword>
<dbReference type="Pfam" id="PF00008">
    <property type="entry name" value="EGF"/>
    <property type="match status" value="1"/>
</dbReference>
<evidence type="ECO:0000259" key="9">
    <source>
        <dbReference type="PROSITE" id="PS50025"/>
    </source>
</evidence>
<sequence>MTARPAFRAGEAERGQHSRRWPTLRRGRLSVRRSTPPHWPIRYRTWRRDGELIALSSEGGGGGVRLELVGGRLCVKVSLLPRPPASLCLSSPHLTDGRWHTVVFSRQGPAITLAADDAEGPLYNTSLSLLPPPPDDPRYSPGQADEGLTVGGTPEYLALSVLSVRGDYFDGCLDDLRISGHKLPLPPAANASSWGEVRGYQGVERGCAAPPVCANVTCPPPFTCVDTWRNYHCGCGTGQVLARGGGSCQPLDQCVYGPCLNGGTCYSPHSGGFVCTCEAGFSGRHCHLPYPDDPSLKLSLGALLALIVWCTFLMLLVGAFLLHQHHRRAAVRRGSTSVAKEDAHTLREATHAHAPTTPAHTPNLLEMQLLKPPKSNGQPAWSRNPNIADVDVLQVDAASVTSSGAEEHPRTTTCPLSSSSGAGKKGGGEEEEEEEEEGVANIPLKAMI</sequence>
<dbReference type="PROSITE" id="PS00022">
    <property type="entry name" value="EGF_1"/>
    <property type="match status" value="1"/>
</dbReference>
<evidence type="ECO:0000256" key="2">
    <source>
        <dbReference type="ARBA" id="ARBA00022729"/>
    </source>
</evidence>
<dbReference type="PROSITE" id="PS50026">
    <property type="entry name" value="EGF_3"/>
    <property type="match status" value="1"/>
</dbReference>
<evidence type="ECO:0008006" key="13">
    <source>
        <dbReference type="Google" id="ProtNLM"/>
    </source>
</evidence>
<dbReference type="InterPro" id="IPR001881">
    <property type="entry name" value="EGF-like_Ca-bd_dom"/>
</dbReference>
<reference evidence="11 12" key="1">
    <citation type="submission" date="2023-03" db="EMBL/GenBank/DDBJ databases">
        <title>High-quality genome of Scylla paramamosain provides insights in environmental adaptation.</title>
        <authorList>
            <person name="Zhang L."/>
        </authorList>
    </citation>
    <scope>NUCLEOTIDE SEQUENCE [LARGE SCALE GENOMIC DNA]</scope>
    <source>
        <strain evidence="11">LZ_2023a</strain>
        <tissue evidence="11">Muscle</tissue>
    </source>
</reference>
<dbReference type="InterPro" id="IPR050372">
    <property type="entry name" value="Neurexin-related_CASP"/>
</dbReference>
<evidence type="ECO:0000256" key="1">
    <source>
        <dbReference type="ARBA" id="ARBA00022536"/>
    </source>
</evidence>
<feature type="region of interest" description="Disordered" evidence="7">
    <location>
        <begin position="1"/>
        <end position="20"/>
    </location>
</feature>
<gene>
    <name evidence="11" type="ORF">O3P69_014587</name>
</gene>
<evidence type="ECO:0000256" key="4">
    <source>
        <dbReference type="ARBA" id="ARBA00023157"/>
    </source>
</evidence>
<dbReference type="SMART" id="SM00282">
    <property type="entry name" value="LamG"/>
    <property type="match status" value="1"/>
</dbReference>
<feature type="transmembrane region" description="Helical" evidence="8">
    <location>
        <begin position="298"/>
        <end position="322"/>
    </location>
</feature>
<feature type="compositionally biased region" description="Polar residues" evidence="7">
    <location>
        <begin position="411"/>
        <end position="421"/>
    </location>
</feature>
<comment type="caution">
    <text evidence="6">Lacks conserved residue(s) required for the propagation of feature annotation.</text>
</comment>
<dbReference type="FunFam" id="2.10.25.10:FF:000173">
    <property type="entry name" value="Neurogenic locus notch protein 2"/>
    <property type="match status" value="1"/>
</dbReference>
<dbReference type="PANTHER" id="PTHR15036">
    <property type="entry name" value="PIKACHURIN-LIKE PROTEIN"/>
    <property type="match status" value="1"/>
</dbReference>
<evidence type="ECO:0000256" key="6">
    <source>
        <dbReference type="PROSITE-ProRule" id="PRU00076"/>
    </source>
</evidence>
<dbReference type="InterPro" id="IPR001791">
    <property type="entry name" value="Laminin_G"/>
</dbReference>
<accession>A0AAW0U0D6</accession>